<evidence type="ECO:0000256" key="6">
    <source>
        <dbReference type="ARBA" id="ARBA00022723"/>
    </source>
</evidence>
<comment type="similarity">
    <text evidence="4 10">Belongs to the HAD-like hydrolase superfamily. CbbY/CbbZ/Gph/YieH family.</text>
</comment>
<dbReference type="InterPro" id="IPR036412">
    <property type="entry name" value="HAD-like_sf"/>
</dbReference>
<keyword evidence="12" id="KW-1185">Reference proteome</keyword>
<name>A0ABY7NKS9_9SPHN</name>
<gene>
    <name evidence="11" type="primary">gph</name>
    <name evidence="11" type="ORF">PBT88_13570</name>
</gene>
<evidence type="ECO:0000313" key="11">
    <source>
        <dbReference type="EMBL" id="WBO21223.1"/>
    </source>
</evidence>
<dbReference type="InterPro" id="IPR050155">
    <property type="entry name" value="HAD-like_hydrolase_sf"/>
</dbReference>
<dbReference type="SFLD" id="SFLDS00003">
    <property type="entry name" value="Haloacid_Dehalogenase"/>
    <property type="match status" value="1"/>
</dbReference>
<dbReference type="NCBIfam" id="TIGR01549">
    <property type="entry name" value="HAD-SF-IA-v1"/>
    <property type="match status" value="1"/>
</dbReference>
<dbReference type="SFLD" id="SFLDG01129">
    <property type="entry name" value="C1.5:_HAD__Beta-PGM__Phosphata"/>
    <property type="match status" value="1"/>
</dbReference>
<dbReference type="HAMAP" id="MF_00495">
    <property type="entry name" value="GPH_hydrolase_bact"/>
    <property type="match status" value="1"/>
</dbReference>
<evidence type="ECO:0000256" key="4">
    <source>
        <dbReference type="ARBA" id="ARBA00006171"/>
    </source>
</evidence>
<accession>A0ABY7NKS9</accession>
<dbReference type="InterPro" id="IPR006439">
    <property type="entry name" value="HAD-SF_hydro_IA"/>
</dbReference>
<feature type="binding site" evidence="10">
    <location>
        <position position="177"/>
    </location>
    <ligand>
        <name>Mg(2+)</name>
        <dbReference type="ChEBI" id="CHEBI:18420"/>
    </ligand>
</feature>
<evidence type="ECO:0000256" key="2">
    <source>
        <dbReference type="ARBA" id="ARBA00001946"/>
    </source>
</evidence>
<dbReference type="InterPro" id="IPR023198">
    <property type="entry name" value="PGP-like_dom2"/>
</dbReference>
<organism evidence="11 12">
    <name type="scientific">Sphingomonas abietis</name>
    <dbReference type="NCBI Taxonomy" id="3012344"/>
    <lineage>
        <taxon>Bacteria</taxon>
        <taxon>Pseudomonadati</taxon>
        <taxon>Pseudomonadota</taxon>
        <taxon>Alphaproteobacteria</taxon>
        <taxon>Sphingomonadales</taxon>
        <taxon>Sphingomonadaceae</taxon>
        <taxon>Sphingomonas</taxon>
    </lineage>
</organism>
<dbReference type="PRINTS" id="PR00413">
    <property type="entry name" value="HADHALOGNASE"/>
</dbReference>
<evidence type="ECO:0000256" key="3">
    <source>
        <dbReference type="ARBA" id="ARBA00004818"/>
    </source>
</evidence>
<dbReference type="Gene3D" id="3.40.50.1000">
    <property type="entry name" value="HAD superfamily/HAD-like"/>
    <property type="match status" value="1"/>
</dbReference>
<comment type="catalytic activity">
    <reaction evidence="1 10">
        <text>2-phosphoglycolate + H2O = glycolate + phosphate</text>
        <dbReference type="Rhea" id="RHEA:14369"/>
        <dbReference type="ChEBI" id="CHEBI:15377"/>
        <dbReference type="ChEBI" id="CHEBI:29805"/>
        <dbReference type="ChEBI" id="CHEBI:43474"/>
        <dbReference type="ChEBI" id="CHEBI:58033"/>
        <dbReference type="EC" id="3.1.3.18"/>
    </reaction>
</comment>
<keyword evidence="8 10" id="KW-0460">Magnesium</keyword>
<dbReference type="InterPro" id="IPR037512">
    <property type="entry name" value="PGPase_prok"/>
</dbReference>
<keyword evidence="6 10" id="KW-0479">Metal-binding</keyword>
<evidence type="ECO:0000256" key="1">
    <source>
        <dbReference type="ARBA" id="ARBA00000830"/>
    </source>
</evidence>
<evidence type="ECO:0000256" key="9">
    <source>
        <dbReference type="ARBA" id="ARBA00023277"/>
    </source>
</evidence>
<dbReference type="InterPro" id="IPR041492">
    <property type="entry name" value="HAD_2"/>
</dbReference>
<protein>
    <recommendedName>
        <fullName evidence="5 10">Phosphoglycolate phosphatase</fullName>
        <shortName evidence="10">PGP</shortName>
        <shortName evidence="10">PGPase</shortName>
        <ecNumber evidence="5 10">3.1.3.18</ecNumber>
    </recommendedName>
</protein>
<dbReference type="SUPFAM" id="SSF56784">
    <property type="entry name" value="HAD-like"/>
    <property type="match status" value="1"/>
</dbReference>
<evidence type="ECO:0000256" key="8">
    <source>
        <dbReference type="ARBA" id="ARBA00022842"/>
    </source>
</evidence>
<dbReference type="PANTHER" id="PTHR43434">
    <property type="entry name" value="PHOSPHOGLYCOLATE PHOSPHATASE"/>
    <property type="match status" value="1"/>
</dbReference>
<dbReference type="PANTHER" id="PTHR43434:SF1">
    <property type="entry name" value="PHOSPHOGLYCOLATE PHOSPHATASE"/>
    <property type="match status" value="1"/>
</dbReference>
<dbReference type="NCBIfam" id="TIGR01449">
    <property type="entry name" value="PGP_bact"/>
    <property type="match status" value="1"/>
</dbReference>
<evidence type="ECO:0000256" key="7">
    <source>
        <dbReference type="ARBA" id="ARBA00022801"/>
    </source>
</evidence>
<dbReference type="InterPro" id="IPR023214">
    <property type="entry name" value="HAD_sf"/>
</dbReference>
<dbReference type="Gene3D" id="1.10.150.240">
    <property type="entry name" value="Putative phosphatase, domain 2"/>
    <property type="match status" value="1"/>
</dbReference>
<comment type="cofactor">
    <cofactor evidence="2 10">
        <name>Mg(2+)</name>
        <dbReference type="ChEBI" id="CHEBI:18420"/>
    </cofactor>
</comment>
<dbReference type="EMBL" id="CP115174">
    <property type="protein sequence ID" value="WBO21223.1"/>
    <property type="molecule type" value="Genomic_DNA"/>
</dbReference>
<dbReference type="Proteomes" id="UP001210865">
    <property type="component" value="Chromosome"/>
</dbReference>
<comment type="function">
    <text evidence="10">Specifically catalyzes the dephosphorylation of 2-phosphoglycolate. Is involved in the dissimilation of the intracellular 2-phosphoglycolate formed during the DNA repair of 3'-phosphoglycolate ends, a major class of DNA lesions induced by oxidative stress.</text>
</comment>
<dbReference type="GO" id="GO:0008967">
    <property type="term" value="F:phosphoglycolate phosphatase activity"/>
    <property type="evidence" value="ECO:0007669"/>
    <property type="project" value="UniProtKB-EC"/>
</dbReference>
<dbReference type="EC" id="3.1.3.18" evidence="5 10"/>
<dbReference type="Pfam" id="PF13419">
    <property type="entry name" value="HAD_2"/>
    <property type="match status" value="1"/>
</dbReference>
<feature type="active site" description="Nucleophile" evidence="10">
    <location>
        <position position="17"/>
    </location>
</feature>
<reference evidence="11 12" key="1">
    <citation type="submission" date="2022-12" db="EMBL/GenBank/DDBJ databases">
        <title>Sphingomonas abieness sp. nov., an endophytic bacterium isolated from Abies koreana.</title>
        <authorList>
            <person name="Jiang L."/>
            <person name="Lee J."/>
        </authorList>
    </citation>
    <scope>NUCLEOTIDE SEQUENCE [LARGE SCALE GENOMIC DNA]</scope>
    <source>
        <strain evidence="12">PAMB 00755</strain>
    </source>
</reference>
<feature type="binding site" evidence="10">
    <location>
        <position position="19"/>
    </location>
    <ligand>
        <name>Mg(2+)</name>
        <dbReference type="ChEBI" id="CHEBI:18420"/>
    </ligand>
</feature>
<evidence type="ECO:0000313" key="12">
    <source>
        <dbReference type="Proteomes" id="UP001210865"/>
    </source>
</evidence>
<proteinExistence type="inferred from homology"/>
<keyword evidence="9 10" id="KW-0119">Carbohydrate metabolism</keyword>
<dbReference type="RefSeq" id="WP_270075872.1">
    <property type="nucleotide sequence ID" value="NZ_CP115174.1"/>
</dbReference>
<sequence length="226" mass="23891">MTAETFATSRFRTVVFDLDGTLADTAPDLTAALNHALTALGRPPIPPADVRHMVGHGVRALLQKGLAATGEVTEALIDQGFPVFLEYYEAHVADHSHAFEGVEATLDALVADGVTIAICTNKLEALTHRFLKAIGWENRFAVVIGGDTLPVRKPDPAPLFAAIARSGGALPAAFIGDSITDTDTAKAAGIPCVALSFGFHDRPPEQLGADRLIDHWNQLIPALASL</sequence>
<keyword evidence="7 10" id="KW-0378">Hydrolase</keyword>
<feature type="binding site" evidence="10">
    <location>
        <position position="17"/>
    </location>
    <ligand>
        <name>Mg(2+)</name>
        <dbReference type="ChEBI" id="CHEBI:18420"/>
    </ligand>
</feature>
<evidence type="ECO:0000256" key="5">
    <source>
        <dbReference type="ARBA" id="ARBA00013078"/>
    </source>
</evidence>
<evidence type="ECO:0000256" key="10">
    <source>
        <dbReference type="HAMAP-Rule" id="MF_00495"/>
    </source>
</evidence>
<comment type="pathway">
    <text evidence="3 10">Organic acid metabolism; glycolate biosynthesis; glycolate from 2-phosphoglycolate: step 1/1.</text>
</comment>